<accession>A0A0B1S3M0</accession>
<evidence type="ECO:0000313" key="3">
    <source>
        <dbReference type="Proteomes" id="UP000053660"/>
    </source>
</evidence>
<feature type="chain" id="PRO_5002061324" evidence="1">
    <location>
        <begin position="21"/>
        <end position="79"/>
    </location>
</feature>
<gene>
    <name evidence="2" type="ORF">OESDEN_20377</name>
</gene>
<dbReference type="AlphaFoldDB" id="A0A0B1S3M0"/>
<evidence type="ECO:0000313" key="2">
    <source>
        <dbReference type="EMBL" id="KHJ79958.1"/>
    </source>
</evidence>
<reference evidence="2 3" key="1">
    <citation type="submission" date="2014-03" db="EMBL/GenBank/DDBJ databases">
        <title>Draft genome of the hookworm Oesophagostomum dentatum.</title>
        <authorList>
            <person name="Mitreva M."/>
        </authorList>
    </citation>
    <scope>NUCLEOTIDE SEQUENCE [LARGE SCALE GENOMIC DNA]</scope>
    <source>
        <strain evidence="2 3">OD-Hann</strain>
    </source>
</reference>
<dbReference type="EMBL" id="KN602446">
    <property type="protein sequence ID" value="KHJ79958.1"/>
    <property type="molecule type" value="Genomic_DNA"/>
</dbReference>
<proteinExistence type="predicted"/>
<keyword evidence="3" id="KW-1185">Reference proteome</keyword>
<organism evidence="2 3">
    <name type="scientific">Oesophagostomum dentatum</name>
    <name type="common">Nodular worm</name>
    <dbReference type="NCBI Taxonomy" id="61180"/>
    <lineage>
        <taxon>Eukaryota</taxon>
        <taxon>Metazoa</taxon>
        <taxon>Ecdysozoa</taxon>
        <taxon>Nematoda</taxon>
        <taxon>Chromadorea</taxon>
        <taxon>Rhabditida</taxon>
        <taxon>Rhabditina</taxon>
        <taxon>Rhabditomorpha</taxon>
        <taxon>Strongyloidea</taxon>
        <taxon>Strongylidae</taxon>
        <taxon>Oesophagostomum</taxon>
    </lineage>
</organism>
<protein>
    <submittedName>
        <fullName evidence="2">Uncharacterized protein</fullName>
    </submittedName>
</protein>
<keyword evidence="1" id="KW-0732">Signal</keyword>
<evidence type="ECO:0000256" key="1">
    <source>
        <dbReference type="SAM" id="SignalP"/>
    </source>
</evidence>
<sequence length="79" mass="9060">MRWLICSCCIILSLTSTVIGYQEIRKGLYSFMKDTRPVAEATLYIPLGHHAKIKCPFDQYDGLKDMKVCFLPKENISLC</sequence>
<feature type="signal peptide" evidence="1">
    <location>
        <begin position="1"/>
        <end position="20"/>
    </location>
</feature>
<name>A0A0B1S3M0_OESDE</name>
<dbReference type="Proteomes" id="UP000053660">
    <property type="component" value="Unassembled WGS sequence"/>
</dbReference>